<gene>
    <name evidence="2" type="ORF">DI626_04740</name>
</gene>
<dbReference type="AlphaFoldDB" id="A0A2W5BVI6"/>
<feature type="domain" description="NAD(P)-binding" evidence="1">
    <location>
        <begin position="6"/>
        <end position="301"/>
    </location>
</feature>
<dbReference type="Gene3D" id="3.40.50.720">
    <property type="entry name" value="NAD(P)-binding Rossmann-like Domain"/>
    <property type="match status" value="1"/>
</dbReference>
<dbReference type="Proteomes" id="UP000249557">
    <property type="component" value="Unassembled WGS sequence"/>
</dbReference>
<organism evidence="2 3">
    <name type="scientific">Micavibrio aeruginosavorus</name>
    <dbReference type="NCBI Taxonomy" id="349221"/>
    <lineage>
        <taxon>Bacteria</taxon>
        <taxon>Pseudomonadati</taxon>
        <taxon>Bdellovibrionota</taxon>
        <taxon>Bdellovibrionia</taxon>
        <taxon>Bdellovibrionales</taxon>
        <taxon>Pseudobdellovibrionaceae</taxon>
        <taxon>Micavibrio</taxon>
    </lineage>
</organism>
<protein>
    <submittedName>
        <fullName evidence="2">dTDP-glucose 4,6-dehydratase</fullName>
    </submittedName>
</protein>
<proteinExistence type="predicted"/>
<accession>A0A2W5BVI6</accession>
<dbReference type="EMBL" id="QFNK01000072">
    <property type="protein sequence ID" value="PZO87121.1"/>
    <property type="molecule type" value="Genomic_DNA"/>
</dbReference>
<dbReference type="PANTHER" id="PTHR43000">
    <property type="entry name" value="DTDP-D-GLUCOSE 4,6-DEHYDRATASE-RELATED"/>
    <property type="match status" value="1"/>
</dbReference>
<name>A0A2W5BVI6_9BACT</name>
<dbReference type="FunFam" id="3.40.50.720:FF:000304">
    <property type="entry name" value="UDP-glucose 4,6-dehydratase"/>
    <property type="match status" value="1"/>
</dbReference>
<dbReference type="InterPro" id="IPR016040">
    <property type="entry name" value="NAD(P)-bd_dom"/>
</dbReference>
<dbReference type="Gene3D" id="3.90.25.10">
    <property type="entry name" value="UDP-galactose 4-epimerase, domain 1"/>
    <property type="match status" value="1"/>
</dbReference>
<comment type="caution">
    <text evidence="2">The sequence shown here is derived from an EMBL/GenBank/DDBJ whole genome shotgun (WGS) entry which is preliminary data.</text>
</comment>
<evidence type="ECO:0000313" key="3">
    <source>
        <dbReference type="Proteomes" id="UP000249557"/>
    </source>
</evidence>
<evidence type="ECO:0000259" key="1">
    <source>
        <dbReference type="Pfam" id="PF16363"/>
    </source>
</evidence>
<dbReference type="InterPro" id="IPR036291">
    <property type="entry name" value="NAD(P)-bd_dom_sf"/>
</dbReference>
<reference evidence="2 3" key="1">
    <citation type="submission" date="2017-08" db="EMBL/GenBank/DDBJ databases">
        <title>Infants hospitalized years apart are colonized by the same room-sourced microbial strains.</title>
        <authorList>
            <person name="Brooks B."/>
            <person name="Olm M.R."/>
            <person name="Firek B.A."/>
            <person name="Baker R."/>
            <person name="Thomas B.C."/>
            <person name="Morowitz M.J."/>
            <person name="Banfield J.F."/>
        </authorList>
    </citation>
    <scope>NUCLEOTIDE SEQUENCE [LARGE SCALE GENOMIC DNA]</scope>
    <source>
        <strain evidence="2">S2_018_000_R2_104</strain>
    </source>
</reference>
<evidence type="ECO:0000313" key="2">
    <source>
        <dbReference type="EMBL" id="PZO87121.1"/>
    </source>
</evidence>
<dbReference type="GO" id="GO:0009225">
    <property type="term" value="P:nucleotide-sugar metabolic process"/>
    <property type="evidence" value="ECO:0007669"/>
    <property type="project" value="UniProtKB-ARBA"/>
</dbReference>
<sequence>MDKIVITGGAGFIGSHIVDEYAEKYPDAHITVLDKMTYAADVQNVMHHLDKKNFRLLVGDLRDMHICLQAVKDADLVIHAAAESHVDNSFGNSIEFSKTNVEGTHCLMEACRQMRVPKIIHVSTDEVYGEIIEGAAHEDYPLLPTNPYSASKAAAEMIINSYKKSFNLPVIIVRANNIFGIRQYPEKIIPKFITLLATGQKLTLHGTGKNRRHFLAARDFSRALLILTEKGVIGECYNIGNTDEFQNIEVTHILCDIFGVNPEQYITYVEDRPFNDARYAVVWDKISALGWKPQIELREQLPAMAEWYVSNLQRYHNDGVKVVNFPKGWNA</sequence>
<dbReference type="SUPFAM" id="SSF51735">
    <property type="entry name" value="NAD(P)-binding Rossmann-fold domains"/>
    <property type="match status" value="1"/>
</dbReference>
<dbReference type="Pfam" id="PF16363">
    <property type="entry name" value="GDP_Man_Dehyd"/>
    <property type="match status" value="1"/>
</dbReference>